<gene>
    <name evidence="2" type="ORF">C2845_PM16G02380</name>
</gene>
<evidence type="ECO:0000313" key="2">
    <source>
        <dbReference type="EMBL" id="RLM65576.1"/>
    </source>
</evidence>
<dbReference type="OrthoDB" id="10413923at2759"/>
<accession>A0A3L6PY21</accession>
<reference evidence="3" key="1">
    <citation type="journal article" date="2019" name="Nat. Commun.">
        <title>The genome of broomcorn millet.</title>
        <authorList>
            <person name="Zou C."/>
            <person name="Miki D."/>
            <person name="Li D."/>
            <person name="Tang Q."/>
            <person name="Xiao L."/>
            <person name="Rajput S."/>
            <person name="Deng P."/>
            <person name="Jia W."/>
            <person name="Huang R."/>
            <person name="Zhang M."/>
            <person name="Sun Y."/>
            <person name="Hu J."/>
            <person name="Fu X."/>
            <person name="Schnable P.S."/>
            <person name="Li F."/>
            <person name="Zhang H."/>
            <person name="Feng B."/>
            <person name="Zhu X."/>
            <person name="Liu R."/>
            <person name="Schnable J.C."/>
            <person name="Zhu J.-K."/>
            <person name="Zhang H."/>
        </authorList>
    </citation>
    <scope>NUCLEOTIDE SEQUENCE [LARGE SCALE GENOMIC DNA]</scope>
</reference>
<sequence>MSPSQSHRLSNWPPAARLLQHRRRPAGVRGRPTNLWQKAGHPTGGRVGGALIYQIWRMKENLIELERVRAIQETLRGFSLDEVINSKEEFYTDHRISVGQLGPNRGEGDNEG</sequence>
<dbReference type="Proteomes" id="UP000275267">
    <property type="component" value="Unassembled WGS sequence"/>
</dbReference>
<dbReference type="EMBL" id="PQIB02000015">
    <property type="protein sequence ID" value="RLM65576.1"/>
    <property type="molecule type" value="Genomic_DNA"/>
</dbReference>
<protein>
    <submittedName>
        <fullName evidence="2">Uncharacterized protein</fullName>
    </submittedName>
</protein>
<organism evidence="2 3">
    <name type="scientific">Panicum miliaceum</name>
    <name type="common">Proso millet</name>
    <name type="synonym">Broomcorn millet</name>
    <dbReference type="NCBI Taxonomy" id="4540"/>
    <lineage>
        <taxon>Eukaryota</taxon>
        <taxon>Viridiplantae</taxon>
        <taxon>Streptophyta</taxon>
        <taxon>Embryophyta</taxon>
        <taxon>Tracheophyta</taxon>
        <taxon>Spermatophyta</taxon>
        <taxon>Magnoliopsida</taxon>
        <taxon>Liliopsida</taxon>
        <taxon>Poales</taxon>
        <taxon>Poaceae</taxon>
        <taxon>PACMAD clade</taxon>
        <taxon>Panicoideae</taxon>
        <taxon>Panicodae</taxon>
        <taxon>Paniceae</taxon>
        <taxon>Panicinae</taxon>
        <taxon>Panicum</taxon>
        <taxon>Panicum sect. Panicum</taxon>
    </lineage>
</organism>
<evidence type="ECO:0000256" key="1">
    <source>
        <dbReference type="SAM" id="MobiDB-lite"/>
    </source>
</evidence>
<proteinExistence type="predicted"/>
<evidence type="ECO:0000313" key="3">
    <source>
        <dbReference type="Proteomes" id="UP000275267"/>
    </source>
</evidence>
<feature type="region of interest" description="Disordered" evidence="1">
    <location>
        <begin position="1"/>
        <end position="42"/>
    </location>
</feature>
<keyword evidence="3" id="KW-1185">Reference proteome</keyword>
<comment type="caution">
    <text evidence="2">The sequence shown here is derived from an EMBL/GenBank/DDBJ whole genome shotgun (WGS) entry which is preliminary data.</text>
</comment>
<dbReference type="AlphaFoldDB" id="A0A3L6PY21"/>
<name>A0A3L6PY21_PANMI</name>